<accession>A0A3R8PHB8</accession>
<feature type="region of interest" description="Disordered" evidence="1">
    <location>
        <begin position="241"/>
        <end position="264"/>
    </location>
</feature>
<feature type="compositionally biased region" description="Low complexity" evidence="1">
    <location>
        <begin position="246"/>
        <end position="261"/>
    </location>
</feature>
<organism evidence="2 3">
    <name type="scientific">Corynebacterium bovis</name>
    <dbReference type="NCBI Taxonomy" id="36808"/>
    <lineage>
        <taxon>Bacteria</taxon>
        <taxon>Bacillati</taxon>
        <taxon>Actinomycetota</taxon>
        <taxon>Actinomycetes</taxon>
        <taxon>Mycobacteriales</taxon>
        <taxon>Corynebacteriaceae</taxon>
        <taxon>Corynebacterium</taxon>
    </lineage>
</organism>
<reference evidence="2 3" key="1">
    <citation type="submission" date="2018-01" db="EMBL/GenBank/DDBJ databases">
        <title>Twenty Corynebacterium bovis Genomes.</title>
        <authorList>
            <person name="Gulvik C.A."/>
        </authorList>
    </citation>
    <scope>NUCLEOTIDE SEQUENCE [LARGE SCALE GENOMIC DNA]</scope>
    <source>
        <strain evidence="2 3">F6900</strain>
    </source>
</reference>
<evidence type="ECO:0000313" key="3">
    <source>
        <dbReference type="Proteomes" id="UP000276526"/>
    </source>
</evidence>
<protein>
    <recommendedName>
        <fullName evidence="4">Primosomal protein</fullName>
    </recommendedName>
</protein>
<evidence type="ECO:0000256" key="1">
    <source>
        <dbReference type="SAM" id="MobiDB-lite"/>
    </source>
</evidence>
<dbReference type="Proteomes" id="UP000276526">
    <property type="component" value="Unassembled WGS sequence"/>
</dbReference>
<sequence>MAENGDNGIVPLALEITSGTYTTLWAPGWTSRGEQWQAFLGDDESVVGFPDAAHLLAYISTTRGHDLTDHPRWGSFVHDAAASVVPGERGTISLIEVPRLLAGRPGYENTRDVAAAFRVLRSLGTVCGIEPVTRFFHSYSVLANVQRGADHYAGPNGLDEWSAVGHAVLSNWRSLLDALEEHIRTPEVPADEVTAAQERIDAAAEKAAERAAAAGTAGTTDAGAGAATGTAVAVGAADAAGDDADATPSAASTAAGTQAGEGDVDPYDSTPWAEAGIDPIRITVDGTSVYTLRCYLGRERPVFLGRHGLITTFPSSRALVRWMIDNRDHDLADLATWGDLVTAANAGELEVTVHPTNTYAFTGLRDDIATGVDAVDTDQLGRAYEVLADAADWAGDDGVNKVLLAYPRLQDYIAYMLGSPSEGTPTAPFDEEVAGWRELEQGLIRRFSKF</sequence>
<dbReference type="EMBL" id="PQNK01000006">
    <property type="protein sequence ID" value="RRO86886.1"/>
    <property type="molecule type" value="Genomic_DNA"/>
</dbReference>
<proteinExistence type="predicted"/>
<gene>
    <name evidence="2" type="ORF">CXF48_04995</name>
</gene>
<dbReference type="AlphaFoldDB" id="A0A3R8PHB8"/>
<name>A0A3R8PHB8_9CORY</name>
<comment type="caution">
    <text evidence="2">The sequence shown here is derived from an EMBL/GenBank/DDBJ whole genome shotgun (WGS) entry which is preliminary data.</text>
</comment>
<dbReference type="RefSeq" id="WP_125173815.1">
    <property type="nucleotide sequence ID" value="NZ_JAPJOD010000186.1"/>
</dbReference>
<evidence type="ECO:0000313" key="2">
    <source>
        <dbReference type="EMBL" id="RRO86886.1"/>
    </source>
</evidence>
<evidence type="ECO:0008006" key="4">
    <source>
        <dbReference type="Google" id="ProtNLM"/>
    </source>
</evidence>